<evidence type="ECO:0000313" key="1">
    <source>
        <dbReference type="EMBL" id="PSJ40419.1"/>
    </source>
</evidence>
<name>A0A2P7QR49_9SPHN</name>
<accession>A0A2P7QR49</accession>
<dbReference type="RefSeq" id="WP_106513142.1">
    <property type="nucleotide sequence ID" value="NZ_PXYI01000003.1"/>
</dbReference>
<keyword evidence="2" id="KW-1185">Reference proteome</keyword>
<dbReference type="Pfam" id="PF18944">
    <property type="entry name" value="DUF5691"/>
    <property type="match status" value="1"/>
</dbReference>
<reference evidence="1 2" key="1">
    <citation type="submission" date="2018-03" db="EMBL/GenBank/DDBJ databases">
        <title>The draft genome of Sphingosinicella sp. GL-C-18.</title>
        <authorList>
            <person name="Liu L."/>
            <person name="Li L."/>
            <person name="Liang L."/>
            <person name="Zhang X."/>
            <person name="Wang T."/>
        </authorList>
    </citation>
    <scope>NUCLEOTIDE SEQUENCE [LARGE SCALE GENOMIC DNA]</scope>
    <source>
        <strain evidence="1 2">GL-C-18</strain>
    </source>
</reference>
<sequence length="472" mass="49934">MLDDLQSALGPVLTRWTTGGMAAQAAPEEWRAAIGSSGADAELALLALAGQLLGAMTVAQPTDDLGPLPDFPALPLPPVPELVRPLARRLVAATRGGGQRRSLLDFLAARGWTMHPGDWMPEANDEDIPDVYAPWRDWAALATGDTAALPGELLSEESWNDFGPAGRAAALVRLRGDDPEAARRLLEARIGGEPADSRLRLATALGARLSDQDRSFLETLLSDRAPKVKALAATLLARLGHRGELGKDAAELAGFFTVETRGLLRRTRIIVPRTLKTPAQRQRRQELLTRIDYPAFAAALEVDPLGAAAMWSWGADYQADEGIAAMIAASAPDAVVQTAVETLRNRGAESAANLALLLPRLTEPERREVAEALLRTRGVSFADAASIGAGLCRIADPMRVPAGAALLTLLIADEAGKSAAAAAELQALGLVASREGARRAIERLGQTGMLAADPRLDMLRLNAALDDTGETS</sequence>
<organism evidence="1 2">
    <name type="scientific">Allosphingosinicella deserti</name>
    <dbReference type="NCBI Taxonomy" id="2116704"/>
    <lineage>
        <taxon>Bacteria</taxon>
        <taxon>Pseudomonadati</taxon>
        <taxon>Pseudomonadota</taxon>
        <taxon>Alphaproteobacteria</taxon>
        <taxon>Sphingomonadales</taxon>
        <taxon>Sphingomonadaceae</taxon>
        <taxon>Allosphingosinicella</taxon>
    </lineage>
</organism>
<dbReference type="Proteomes" id="UP000241167">
    <property type="component" value="Unassembled WGS sequence"/>
</dbReference>
<gene>
    <name evidence="1" type="ORF">C7I55_08745</name>
</gene>
<dbReference type="InterPro" id="IPR043746">
    <property type="entry name" value="DUF5691"/>
</dbReference>
<proteinExistence type="predicted"/>
<evidence type="ECO:0000313" key="2">
    <source>
        <dbReference type="Proteomes" id="UP000241167"/>
    </source>
</evidence>
<dbReference type="AlphaFoldDB" id="A0A2P7QR49"/>
<protein>
    <submittedName>
        <fullName evidence="1">Uncharacterized protein</fullName>
    </submittedName>
</protein>
<comment type="caution">
    <text evidence="1">The sequence shown here is derived from an EMBL/GenBank/DDBJ whole genome shotgun (WGS) entry which is preliminary data.</text>
</comment>
<dbReference type="EMBL" id="PXYI01000003">
    <property type="protein sequence ID" value="PSJ40419.1"/>
    <property type="molecule type" value="Genomic_DNA"/>
</dbReference>
<dbReference type="OrthoDB" id="7376317at2"/>